<proteinExistence type="predicted"/>
<dbReference type="NCBIfam" id="TIGR03590">
    <property type="entry name" value="PseG"/>
    <property type="match status" value="1"/>
</dbReference>
<sequence>MFAFRINSKQGIGHFMRCKWLALALQQRGHEIFFFLDKNPTIEVLANQLSWPVVYFPALSQQQDAQQVLSAMALKAERFRIIVDNYELGVEWERVIKAANVELIVIDDMAREHLCDYLIDQKYTADMHTRYQHKVPADCQLILGPKYALLDPQYQNVESHQALPKKNIMFSLGGGGDWQLLSGLIEQLATFLDNAVTITVVLGPQATNKNSVLSLVDRFTQIKVVDSPNSLLPLYKKAHLFVGALGTSLYELMATHTPALTFAIANNQQNMSEDLEQLGHFFHIEHLLSLSVERQIKLIETLLSNHKRITKLTSCAPYKVDGLGVERVVDILLGTHSLNESERHAEVVSSNQQIIITHDLSYRPVQDSDMMAYLRARNKPSNASKMTISNAIKIDEHICWWFNNRRQSFVIYKAAQPIVFIWHQELELQQQQFIIGGWFTIDDDVSFPEALMILKWQLKFTQKVAPEARWIAVIHKENKFVRLLNQYMGFEDVSAQSLSHKAIEFAFPHATPQYFYYIDRAPHKQVK</sequence>
<dbReference type="GO" id="GO:0016787">
    <property type="term" value="F:hydrolase activity"/>
    <property type="evidence" value="ECO:0007669"/>
    <property type="project" value="UniProtKB-KW"/>
</dbReference>
<dbReference type="InterPro" id="IPR020023">
    <property type="entry name" value="PseG"/>
</dbReference>
<name>A0A849VBX8_9GAMM</name>
<organism evidence="3 4">
    <name type="scientific">Pseudoalteromonas caenipelagi</name>
    <dbReference type="NCBI Taxonomy" id="2726988"/>
    <lineage>
        <taxon>Bacteria</taxon>
        <taxon>Pseudomonadati</taxon>
        <taxon>Pseudomonadota</taxon>
        <taxon>Gammaproteobacteria</taxon>
        <taxon>Alteromonadales</taxon>
        <taxon>Pseudoalteromonadaceae</taxon>
        <taxon>Pseudoalteromonas</taxon>
    </lineage>
</organism>
<evidence type="ECO:0000313" key="3">
    <source>
        <dbReference type="EMBL" id="NOU50786.1"/>
    </source>
</evidence>
<dbReference type="Proteomes" id="UP000586305">
    <property type="component" value="Unassembled WGS sequence"/>
</dbReference>
<dbReference type="Gene3D" id="3.40.50.11190">
    <property type="match status" value="1"/>
</dbReference>
<protein>
    <submittedName>
        <fullName evidence="3">UDP-2,4-diacetamido-2,4, 6-trideoxy-beta-L-altropyranose hydrolase</fullName>
        <ecNumber evidence="3">3.6.1.57</ecNumber>
    </submittedName>
</protein>
<dbReference type="SUPFAM" id="SSF53756">
    <property type="entry name" value="UDP-Glycosyltransferase/glycogen phosphorylase"/>
    <property type="match status" value="1"/>
</dbReference>
<evidence type="ECO:0000256" key="1">
    <source>
        <dbReference type="PIRSR" id="PIRSR620023-1"/>
    </source>
</evidence>
<feature type="active site" description="Proton acceptor" evidence="1">
    <location>
        <position position="14"/>
    </location>
</feature>
<dbReference type="EC" id="3.6.1.57" evidence="3"/>
<keyword evidence="4" id="KW-1185">Reference proteome</keyword>
<dbReference type="RefSeq" id="WP_171625863.1">
    <property type="nucleotide sequence ID" value="NZ_JABBPG010000003.1"/>
</dbReference>
<gene>
    <name evidence="3" type="primary">pseG</name>
    <name evidence="3" type="ORF">HG263_09605</name>
</gene>
<dbReference type="AlphaFoldDB" id="A0A849VBX8"/>
<comment type="caution">
    <text evidence="3">The sequence shown here is derived from an EMBL/GenBank/DDBJ whole genome shotgun (WGS) entry which is preliminary data.</text>
</comment>
<dbReference type="Gene3D" id="3.40.50.2000">
    <property type="entry name" value="Glycogen Phosphorylase B"/>
    <property type="match status" value="1"/>
</dbReference>
<keyword evidence="3" id="KW-0378">Hydrolase</keyword>
<reference evidence="3 4" key="1">
    <citation type="submission" date="2020-04" db="EMBL/GenBank/DDBJ databases">
        <title>Pseudoalteromonas caenipelagi sp. nov., isolated from a tidal flat.</title>
        <authorList>
            <person name="Park S."/>
            <person name="Yoon J.-H."/>
        </authorList>
    </citation>
    <scope>NUCLEOTIDE SEQUENCE [LARGE SCALE GENOMIC DNA]</scope>
    <source>
        <strain evidence="3 4">JBTF-M23</strain>
    </source>
</reference>
<accession>A0A849VBX8</accession>
<feature type="binding site" evidence="2">
    <location>
        <position position="251"/>
    </location>
    <ligand>
        <name>substrate</name>
    </ligand>
</feature>
<evidence type="ECO:0000313" key="4">
    <source>
        <dbReference type="Proteomes" id="UP000586305"/>
    </source>
</evidence>
<evidence type="ECO:0000256" key="2">
    <source>
        <dbReference type="PIRSR" id="PIRSR620023-2"/>
    </source>
</evidence>
<dbReference type="EMBL" id="JABBPG010000003">
    <property type="protein sequence ID" value="NOU50786.1"/>
    <property type="molecule type" value="Genomic_DNA"/>
</dbReference>